<dbReference type="SUPFAM" id="SSF51717">
    <property type="entry name" value="Dihydropteroate synthetase-like"/>
    <property type="match status" value="1"/>
</dbReference>
<evidence type="ECO:0000256" key="11">
    <source>
        <dbReference type="ARBA" id="ARBA00030193"/>
    </source>
</evidence>
<evidence type="ECO:0000256" key="6">
    <source>
        <dbReference type="ARBA" id="ARBA00016919"/>
    </source>
</evidence>
<proteinExistence type="inferred from homology"/>
<comment type="cofactor">
    <cofactor evidence="2">
        <name>Mg(2+)</name>
        <dbReference type="ChEBI" id="CHEBI:18420"/>
    </cofactor>
</comment>
<dbReference type="EMBL" id="CP011013">
    <property type="protein sequence ID" value="AJT50070.1"/>
    <property type="molecule type" value="Genomic_DNA"/>
</dbReference>
<dbReference type="STRING" id="1130798.LBLM1_02600"/>
<evidence type="ECO:0000313" key="14">
    <source>
        <dbReference type="Proteomes" id="UP000003645"/>
    </source>
</evidence>
<evidence type="ECO:0000256" key="8">
    <source>
        <dbReference type="ARBA" id="ARBA00022723"/>
    </source>
</evidence>
<dbReference type="InterPro" id="IPR045031">
    <property type="entry name" value="DHP_synth-like"/>
</dbReference>
<accession>A0A0D4CJJ6</accession>
<dbReference type="NCBIfam" id="TIGR01496">
    <property type="entry name" value="DHPS"/>
    <property type="match status" value="1"/>
</dbReference>
<evidence type="ECO:0000256" key="5">
    <source>
        <dbReference type="ARBA" id="ARBA00012458"/>
    </source>
</evidence>
<comment type="similarity">
    <text evidence="4">Belongs to the DHPS family.</text>
</comment>
<dbReference type="Gene3D" id="3.20.20.20">
    <property type="entry name" value="Dihydropteroate synthase-like"/>
    <property type="match status" value="1"/>
</dbReference>
<dbReference type="UniPathway" id="UPA00077">
    <property type="reaction ID" value="UER00156"/>
</dbReference>
<dbReference type="EC" id="2.5.1.15" evidence="5"/>
<keyword evidence="7" id="KW-0808">Transferase</keyword>
<dbReference type="InterPro" id="IPR011005">
    <property type="entry name" value="Dihydropteroate_synth-like_sf"/>
</dbReference>
<dbReference type="PANTHER" id="PTHR20941">
    <property type="entry name" value="FOLATE SYNTHESIS PROTEINS"/>
    <property type="match status" value="1"/>
</dbReference>
<evidence type="ECO:0000256" key="4">
    <source>
        <dbReference type="ARBA" id="ARBA00009503"/>
    </source>
</evidence>
<evidence type="ECO:0000256" key="10">
    <source>
        <dbReference type="ARBA" id="ARBA00022909"/>
    </source>
</evidence>
<evidence type="ECO:0000256" key="1">
    <source>
        <dbReference type="ARBA" id="ARBA00000012"/>
    </source>
</evidence>
<dbReference type="HOGENOM" id="CLU_008023_1_2_9"/>
<dbReference type="AlphaFoldDB" id="A0A0D4CJJ6"/>
<protein>
    <recommendedName>
        <fullName evidence="6">Dihydropteroate synthase</fullName>
        <ecNumber evidence="5">2.5.1.15</ecNumber>
    </recommendedName>
    <alternativeName>
        <fullName evidence="11">Dihydropteroate pyrophosphorylase</fullName>
    </alternativeName>
</protein>
<dbReference type="OrthoDB" id="9811744at2"/>
<comment type="catalytic activity">
    <reaction evidence="1">
        <text>(7,8-dihydropterin-6-yl)methyl diphosphate + 4-aminobenzoate = 7,8-dihydropteroate + diphosphate</text>
        <dbReference type="Rhea" id="RHEA:19949"/>
        <dbReference type="ChEBI" id="CHEBI:17836"/>
        <dbReference type="ChEBI" id="CHEBI:17839"/>
        <dbReference type="ChEBI" id="CHEBI:33019"/>
        <dbReference type="ChEBI" id="CHEBI:72950"/>
        <dbReference type="EC" id="2.5.1.15"/>
    </reaction>
</comment>
<feature type="domain" description="Pterin-binding" evidence="12">
    <location>
        <begin position="117"/>
        <end position="366"/>
    </location>
</feature>
<dbReference type="GO" id="GO:0046656">
    <property type="term" value="P:folic acid biosynthetic process"/>
    <property type="evidence" value="ECO:0007669"/>
    <property type="project" value="UniProtKB-KW"/>
</dbReference>
<evidence type="ECO:0000256" key="2">
    <source>
        <dbReference type="ARBA" id="ARBA00001946"/>
    </source>
</evidence>
<dbReference type="GO" id="GO:0046654">
    <property type="term" value="P:tetrahydrofolate biosynthetic process"/>
    <property type="evidence" value="ECO:0007669"/>
    <property type="project" value="UniProtKB-UniPathway"/>
</dbReference>
<dbReference type="InterPro" id="IPR006390">
    <property type="entry name" value="DHP_synth_dom"/>
</dbReference>
<gene>
    <name evidence="13" type="ORF">LBLM1_02600</name>
</gene>
<dbReference type="GO" id="GO:0046872">
    <property type="term" value="F:metal ion binding"/>
    <property type="evidence" value="ECO:0007669"/>
    <property type="project" value="UniProtKB-KW"/>
</dbReference>
<dbReference type="KEGG" id="lmu:LBLM1_02600"/>
<comment type="pathway">
    <text evidence="3">Cofactor biosynthesis; tetrahydrofolate biosynthesis; 7,8-dihydrofolate from 2-amino-4-hydroxy-6-hydroxymethyl-7,8-dihydropteridine diphosphate and 4-aminobenzoate: step 1/2.</text>
</comment>
<dbReference type="InterPro" id="IPR000489">
    <property type="entry name" value="Pterin-binding_dom"/>
</dbReference>
<dbReference type="Pfam" id="PF00809">
    <property type="entry name" value="Pterin_bind"/>
    <property type="match status" value="1"/>
</dbReference>
<evidence type="ECO:0000256" key="9">
    <source>
        <dbReference type="ARBA" id="ARBA00022842"/>
    </source>
</evidence>
<name>A0A0D4CJJ6_LIMMU</name>
<keyword evidence="10" id="KW-0289">Folate biosynthesis</keyword>
<dbReference type="GO" id="GO:0004156">
    <property type="term" value="F:dihydropteroate synthase activity"/>
    <property type="evidence" value="ECO:0007669"/>
    <property type="project" value="UniProtKB-EC"/>
</dbReference>
<dbReference type="PROSITE" id="PS00792">
    <property type="entry name" value="DHPS_1"/>
    <property type="match status" value="1"/>
</dbReference>
<reference evidence="13 14" key="1">
    <citation type="journal article" date="2012" name="J. Bacteriol.">
        <title>Genome sequence of Lactobacillus mucosae LM1, isolated from piglet feces.</title>
        <authorList>
            <person name="Lee J.H."/>
            <person name="Valeriano V.D."/>
            <person name="Shin Y.R."/>
            <person name="Chae J.P."/>
            <person name="Kim G.B."/>
            <person name="Ham J.S."/>
            <person name="Chun J."/>
            <person name="Kang D.K."/>
        </authorList>
    </citation>
    <scope>NUCLEOTIDE SEQUENCE [LARGE SCALE GENOMIC DNA]</scope>
    <source>
        <strain evidence="13 14">LM1</strain>
    </source>
</reference>
<evidence type="ECO:0000313" key="13">
    <source>
        <dbReference type="EMBL" id="AJT50070.1"/>
    </source>
</evidence>
<keyword evidence="8" id="KW-0479">Metal-binding</keyword>
<dbReference type="Proteomes" id="UP000003645">
    <property type="component" value="Chromosome"/>
</dbReference>
<dbReference type="PROSITE" id="PS50972">
    <property type="entry name" value="PTERIN_BINDING"/>
    <property type="match status" value="1"/>
</dbReference>
<evidence type="ECO:0000256" key="7">
    <source>
        <dbReference type="ARBA" id="ARBA00022679"/>
    </source>
</evidence>
<evidence type="ECO:0000256" key="3">
    <source>
        <dbReference type="ARBA" id="ARBA00004763"/>
    </source>
</evidence>
<dbReference type="PANTHER" id="PTHR20941:SF1">
    <property type="entry name" value="FOLIC ACID SYNTHESIS PROTEIN FOL1"/>
    <property type="match status" value="1"/>
</dbReference>
<evidence type="ECO:0000259" key="12">
    <source>
        <dbReference type="PROSITE" id="PS50972"/>
    </source>
</evidence>
<sequence length="379" mass="43190">MKIVENTNIANLSPLASAIYDKLAHNQQMLFLTWECKDDELTNQVAHFLNHFDAAIAHLKGKVEFMLPLTAFHLMAHRATSKWPADEELCRSLAKIAANHTVYWRAGRFDFNVSAKPIIYGIMNITPDSFYDGGRYNTPEAMREHIRQMVAAGADVIEVNGQTTKPGGFKEVSPEEELARIVPGIKMLQEDFPNVAIAVDTYKLPVMERVLEMGVDIINDVRAFDDQRKLLLLKNSRAGLVTMHSSRDREYGNLTVEMKHFFEHNLAKISEAGINLDRVIIDEGIGYSKVADGEQDYAMMRNIDEFRYLNRPIMVAISRKGFGKKLFDLPKDERLPVTLIAETYMYLHGGRVLRVHDIEETRQLVKMIDTITAGYWQRG</sequence>
<keyword evidence="9" id="KW-0460">Magnesium</keyword>
<dbReference type="GO" id="GO:0005829">
    <property type="term" value="C:cytosol"/>
    <property type="evidence" value="ECO:0007669"/>
    <property type="project" value="TreeGrafter"/>
</dbReference>
<organism evidence="13 14">
    <name type="scientific">Limosilactobacillus mucosae LM1</name>
    <dbReference type="NCBI Taxonomy" id="1130798"/>
    <lineage>
        <taxon>Bacteria</taxon>
        <taxon>Bacillati</taxon>
        <taxon>Bacillota</taxon>
        <taxon>Bacilli</taxon>
        <taxon>Lactobacillales</taxon>
        <taxon>Lactobacillaceae</taxon>
        <taxon>Limosilactobacillus</taxon>
    </lineage>
</organism>
<keyword evidence="14" id="KW-1185">Reference proteome</keyword>
<dbReference type="RefSeq" id="WP_006500098.1">
    <property type="nucleotide sequence ID" value="NZ_CP011013.1"/>
</dbReference>